<dbReference type="RefSeq" id="WP_323330763.1">
    <property type="nucleotide sequence ID" value="NZ_JAYFSI010000006.1"/>
</dbReference>
<protein>
    <submittedName>
        <fullName evidence="2">Uncharacterized protein</fullName>
    </submittedName>
</protein>
<keyword evidence="3" id="KW-1185">Reference proteome</keyword>
<dbReference type="EMBL" id="JAYFSI010000006">
    <property type="protein sequence ID" value="MEA5363007.1"/>
    <property type="molecule type" value="Genomic_DNA"/>
</dbReference>
<evidence type="ECO:0000313" key="2">
    <source>
        <dbReference type="EMBL" id="MEA5363007.1"/>
    </source>
</evidence>
<gene>
    <name evidence="2" type="ORF">VA596_25985</name>
</gene>
<keyword evidence="1" id="KW-0812">Transmembrane</keyword>
<keyword evidence="1" id="KW-1133">Transmembrane helix</keyword>
<keyword evidence="1" id="KW-0472">Membrane</keyword>
<proteinExistence type="predicted"/>
<evidence type="ECO:0000256" key="1">
    <source>
        <dbReference type="SAM" id="Phobius"/>
    </source>
</evidence>
<evidence type="ECO:0000313" key="3">
    <source>
        <dbReference type="Proteomes" id="UP001304298"/>
    </source>
</evidence>
<name>A0ABU5R9T9_9PSEU</name>
<comment type="caution">
    <text evidence="2">The sequence shown here is derived from an EMBL/GenBank/DDBJ whole genome shotgun (WGS) entry which is preliminary data.</text>
</comment>
<sequence>MAWSSLSAVASAVIALVAVVVNVALFRTARRAEDERARQQRMPVLVSFGEPDGGIRVTNVGWGPALNVFLASWRSDGDEQRIPLSADADVGGSWFHPVHLQPIPVGGAERIPPVYRTRMAPGVTSFGIAYTDQSGQHYTTTVSDEGTVVRRGNLLPLWTGIKIPYPGELHDA</sequence>
<feature type="transmembrane region" description="Helical" evidence="1">
    <location>
        <begin position="6"/>
        <end position="26"/>
    </location>
</feature>
<organism evidence="2 3">
    <name type="scientific">Amycolatopsis heterodermiae</name>
    <dbReference type="NCBI Taxonomy" id="3110235"/>
    <lineage>
        <taxon>Bacteria</taxon>
        <taxon>Bacillati</taxon>
        <taxon>Actinomycetota</taxon>
        <taxon>Actinomycetes</taxon>
        <taxon>Pseudonocardiales</taxon>
        <taxon>Pseudonocardiaceae</taxon>
        <taxon>Amycolatopsis</taxon>
    </lineage>
</organism>
<reference evidence="2 3" key="1">
    <citation type="submission" date="2023-12" db="EMBL/GenBank/DDBJ databases">
        <title>Amycolatopsis sp. V23-08.</title>
        <authorList>
            <person name="Somphong A."/>
        </authorList>
    </citation>
    <scope>NUCLEOTIDE SEQUENCE [LARGE SCALE GENOMIC DNA]</scope>
    <source>
        <strain evidence="2 3">V23-08</strain>
    </source>
</reference>
<accession>A0ABU5R9T9</accession>
<dbReference type="Proteomes" id="UP001304298">
    <property type="component" value="Unassembled WGS sequence"/>
</dbReference>